<evidence type="ECO:0000313" key="2">
    <source>
        <dbReference type="Proteomes" id="UP000473574"/>
    </source>
</evidence>
<accession>A0A6M0S5D6</accession>
<dbReference type="Proteomes" id="UP000473574">
    <property type="component" value="Unassembled WGS sequence"/>
</dbReference>
<organism evidence="1 2">
    <name type="scientific">Adonisia turfae CCMR0082</name>
    <dbReference type="NCBI Taxonomy" id="2304604"/>
    <lineage>
        <taxon>Bacteria</taxon>
        <taxon>Bacillati</taxon>
        <taxon>Cyanobacteriota</taxon>
        <taxon>Adonisia</taxon>
        <taxon>Adonisia turfae</taxon>
    </lineage>
</organism>
<proteinExistence type="predicted"/>
<dbReference type="AlphaFoldDB" id="A0A6M0S5D6"/>
<name>A0A6M0S5D6_9CYAN</name>
<comment type="caution">
    <text evidence="1">The sequence shown here is derived from an EMBL/GenBank/DDBJ whole genome shotgun (WGS) entry which is preliminary data.</text>
</comment>
<dbReference type="EMBL" id="QZCE01000002">
    <property type="protein sequence ID" value="NEZ63606.1"/>
    <property type="molecule type" value="Genomic_DNA"/>
</dbReference>
<dbReference type="InterPro" id="IPR013424">
    <property type="entry name" value="Ice-binding_C"/>
</dbReference>
<gene>
    <name evidence="1" type="ORF">D0962_12570</name>
</gene>
<reference evidence="1 2" key="1">
    <citation type="journal article" date="2020" name="Microb. Ecol.">
        <title>Ecogenomics of the Marine Benthic Filamentous Cyanobacterium Adonisia.</title>
        <authorList>
            <person name="Walter J.M."/>
            <person name="Coutinho F.H."/>
            <person name="Leomil L."/>
            <person name="Hargreaves P.I."/>
            <person name="Campeao M.E."/>
            <person name="Vieira V.V."/>
            <person name="Silva B.S."/>
            <person name="Fistarol G.O."/>
            <person name="Salomon P.S."/>
            <person name="Sawabe T."/>
            <person name="Mino S."/>
            <person name="Hosokawa M."/>
            <person name="Miyashita H."/>
            <person name="Maruyama F."/>
            <person name="van Verk M.C."/>
            <person name="Dutilh B.E."/>
            <person name="Thompson C.C."/>
            <person name="Thompson F.L."/>
        </authorList>
    </citation>
    <scope>NUCLEOTIDE SEQUENCE [LARGE SCALE GENOMIC DNA]</scope>
    <source>
        <strain evidence="1 2">CCMR0082</strain>
    </source>
</reference>
<dbReference type="NCBIfam" id="TIGR02595">
    <property type="entry name" value="PEP_CTERM"/>
    <property type="match status" value="1"/>
</dbReference>
<evidence type="ECO:0000313" key="1">
    <source>
        <dbReference type="EMBL" id="NEZ63606.1"/>
    </source>
</evidence>
<sequence length="117" mass="12478">MGSDDDKDDLWIFEAGGLVEGMFVEVSKDGNTWLSLGEIGGTQHAGIDLDAFGFTSNDAFSYVKVTDNGKNRYNQGWAGVDVDAIGAISSKDVPEPASLLGLLTVGSFIMTSVLKRR</sequence>
<dbReference type="RefSeq" id="WP_163663250.1">
    <property type="nucleotide sequence ID" value="NZ_QZCE01000002.1"/>
</dbReference>
<protein>
    <submittedName>
        <fullName evidence="1">PEP-CTERM sorting domain-containing protein</fullName>
    </submittedName>
</protein>